<evidence type="ECO:0000313" key="2">
    <source>
        <dbReference type="Proteomes" id="UP000294692"/>
    </source>
</evidence>
<accession>A0A4R3UPS8</accession>
<dbReference type="PIRSF" id="PIRSF029287">
    <property type="entry name" value="UCP029287"/>
    <property type="match status" value="1"/>
</dbReference>
<organism evidence="1 2">
    <name type="scientific">Paracandidimonas soli</name>
    <dbReference type="NCBI Taxonomy" id="1917182"/>
    <lineage>
        <taxon>Bacteria</taxon>
        <taxon>Pseudomonadati</taxon>
        <taxon>Pseudomonadota</taxon>
        <taxon>Betaproteobacteria</taxon>
        <taxon>Burkholderiales</taxon>
        <taxon>Alcaligenaceae</taxon>
        <taxon>Paracandidimonas</taxon>
    </lineage>
</organism>
<reference evidence="1 2" key="1">
    <citation type="submission" date="2019-03" db="EMBL/GenBank/DDBJ databases">
        <title>Genomic Encyclopedia of Type Strains, Phase IV (KMG-IV): sequencing the most valuable type-strain genomes for metagenomic binning, comparative biology and taxonomic classification.</title>
        <authorList>
            <person name="Goeker M."/>
        </authorList>
    </citation>
    <scope>NUCLEOTIDE SEQUENCE [LARGE SCALE GENOMIC DNA]</scope>
    <source>
        <strain evidence="1 2">DSM 100048</strain>
    </source>
</reference>
<dbReference type="InterPro" id="IPR038225">
    <property type="entry name" value="TagF_sf"/>
</dbReference>
<dbReference type="AlphaFoldDB" id="A0A4R3UPS8"/>
<dbReference type="InterPro" id="IPR017748">
    <property type="entry name" value="TagF"/>
</dbReference>
<dbReference type="EMBL" id="SMBX01000013">
    <property type="protein sequence ID" value="TCU92992.1"/>
    <property type="molecule type" value="Genomic_DNA"/>
</dbReference>
<dbReference type="Proteomes" id="UP000294692">
    <property type="component" value="Unassembled WGS sequence"/>
</dbReference>
<evidence type="ECO:0000313" key="1">
    <source>
        <dbReference type="EMBL" id="TCU92992.1"/>
    </source>
</evidence>
<dbReference type="Pfam" id="PF09867">
    <property type="entry name" value="TagF_N"/>
    <property type="match status" value="1"/>
</dbReference>
<dbReference type="RefSeq" id="WP_132478186.1">
    <property type="nucleotide sequence ID" value="NZ_JBHRVM010000001.1"/>
</dbReference>
<keyword evidence="2" id="KW-1185">Reference proteome</keyword>
<dbReference type="NCBIfam" id="TIGR03373">
    <property type="entry name" value="VI_minor_4"/>
    <property type="match status" value="1"/>
</dbReference>
<proteinExistence type="predicted"/>
<dbReference type="Gene3D" id="3.40.1730.10">
    <property type="entry name" value="pa0076 domain"/>
    <property type="match status" value="1"/>
</dbReference>
<comment type="caution">
    <text evidence="1">The sequence shown here is derived from an EMBL/GenBank/DDBJ whole genome shotgun (WGS) entry which is preliminary data.</text>
</comment>
<protein>
    <submittedName>
        <fullName evidence="1">Type VI secretion system protein ImpM</fullName>
    </submittedName>
</protein>
<gene>
    <name evidence="1" type="ORF">EV686_11313</name>
</gene>
<dbReference type="OrthoDB" id="9801841at2"/>
<sequence length="251" mass="27580">MSGRTVDPVAEIGWYGKIPAAGDFVYRRLPRPVITEWDMWLQQCFAQHRRAQQIAGEDSSLSSGQVWQFLLPGGVGQGWLQAGCIAPSRDRVGRRYAVVAMMLLDPGSWRTEWAPLLETAYLQMRSGLRDVIQRGSGADHLDRLLLQLRETLAARWSNTLTDARRISSPSQDILDILNAGMTTPEVDVPVPSMAASLHPALSSGFNPHAHTSLWWASAGDGVPMRTCMHGGRLNVMLFQRLFASAGMGGIA</sequence>
<name>A0A4R3UPS8_9BURK</name>